<reference evidence="2 3" key="1">
    <citation type="journal article" date="2013" name="Curr. Biol.">
        <title>The Genome of the Foraminiferan Reticulomyxa filosa.</title>
        <authorList>
            <person name="Glockner G."/>
            <person name="Hulsmann N."/>
            <person name="Schleicher M."/>
            <person name="Noegel A.A."/>
            <person name="Eichinger L."/>
            <person name="Gallinger C."/>
            <person name="Pawlowski J."/>
            <person name="Sierra R."/>
            <person name="Euteneuer U."/>
            <person name="Pillet L."/>
            <person name="Moustafa A."/>
            <person name="Platzer M."/>
            <person name="Groth M."/>
            <person name="Szafranski K."/>
            <person name="Schliwa M."/>
        </authorList>
    </citation>
    <scope>NUCLEOTIDE SEQUENCE [LARGE SCALE GENOMIC DNA]</scope>
</reference>
<dbReference type="EMBL" id="ASPP01028475">
    <property type="protein sequence ID" value="ETO05146.1"/>
    <property type="molecule type" value="Genomic_DNA"/>
</dbReference>
<dbReference type="AlphaFoldDB" id="X6LUS7"/>
<feature type="compositionally biased region" description="Low complexity" evidence="1">
    <location>
        <begin position="104"/>
        <end position="115"/>
    </location>
</feature>
<evidence type="ECO:0000313" key="3">
    <source>
        <dbReference type="Proteomes" id="UP000023152"/>
    </source>
</evidence>
<organism evidence="2 3">
    <name type="scientific">Reticulomyxa filosa</name>
    <dbReference type="NCBI Taxonomy" id="46433"/>
    <lineage>
        <taxon>Eukaryota</taxon>
        <taxon>Sar</taxon>
        <taxon>Rhizaria</taxon>
        <taxon>Retaria</taxon>
        <taxon>Foraminifera</taxon>
        <taxon>Monothalamids</taxon>
        <taxon>Reticulomyxidae</taxon>
        <taxon>Reticulomyxa</taxon>
    </lineage>
</organism>
<accession>X6LUS7</accession>
<protein>
    <submittedName>
        <fullName evidence="2">Uncharacterized protein</fullName>
    </submittedName>
</protein>
<sequence length="129" mass="13926">MGQCFGSAAPPPVTPRESQSNDGDGHKPYADGQNPTKETATRLIFFFEKEENINKKKVILTDSTKQKKNEGNPTISSTTEKVPEVQEKASNDNVASVPDANAGTSSAVEATATNAETEKQENQGMYVFM</sequence>
<gene>
    <name evidence="2" type="ORF">RFI_32249</name>
</gene>
<feature type="compositionally biased region" description="Polar residues" evidence="1">
    <location>
        <begin position="71"/>
        <end position="80"/>
    </location>
</feature>
<comment type="caution">
    <text evidence="2">The sequence shown here is derived from an EMBL/GenBank/DDBJ whole genome shotgun (WGS) entry which is preliminary data.</text>
</comment>
<feature type="region of interest" description="Disordered" evidence="1">
    <location>
        <begin position="1"/>
        <end position="37"/>
    </location>
</feature>
<feature type="region of interest" description="Disordered" evidence="1">
    <location>
        <begin position="60"/>
        <end position="129"/>
    </location>
</feature>
<keyword evidence="3" id="KW-1185">Reference proteome</keyword>
<dbReference type="Proteomes" id="UP000023152">
    <property type="component" value="Unassembled WGS sequence"/>
</dbReference>
<evidence type="ECO:0000256" key="1">
    <source>
        <dbReference type="SAM" id="MobiDB-lite"/>
    </source>
</evidence>
<feature type="compositionally biased region" description="Basic and acidic residues" evidence="1">
    <location>
        <begin position="81"/>
        <end position="90"/>
    </location>
</feature>
<name>X6LUS7_RETFI</name>
<evidence type="ECO:0000313" key="2">
    <source>
        <dbReference type="EMBL" id="ETO05146.1"/>
    </source>
</evidence>
<proteinExistence type="predicted"/>